<accession>A0A4U6V649</accession>
<dbReference type="Proteomes" id="UP000298652">
    <property type="component" value="Chromosome 3"/>
</dbReference>
<organism evidence="3 4">
    <name type="scientific">Setaria viridis</name>
    <name type="common">Green bristlegrass</name>
    <name type="synonym">Setaria italica subsp. viridis</name>
    <dbReference type="NCBI Taxonomy" id="4556"/>
    <lineage>
        <taxon>Eukaryota</taxon>
        <taxon>Viridiplantae</taxon>
        <taxon>Streptophyta</taxon>
        <taxon>Embryophyta</taxon>
        <taxon>Tracheophyta</taxon>
        <taxon>Spermatophyta</taxon>
        <taxon>Magnoliopsida</taxon>
        <taxon>Liliopsida</taxon>
        <taxon>Poales</taxon>
        <taxon>Poaceae</taxon>
        <taxon>PACMAD clade</taxon>
        <taxon>Panicoideae</taxon>
        <taxon>Panicodae</taxon>
        <taxon>Paniceae</taxon>
        <taxon>Cenchrinae</taxon>
        <taxon>Setaria</taxon>
    </lineage>
</organism>
<dbReference type="EMBL" id="CM016554">
    <property type="protein sequence ID" value="TKW24618.1"/>
    <property type="molecule type" value="Genomic_DNA"/>
</dbReference>
<evidence type="ECO:0000256" key="2">
    <source>
        <dbReference type="SAM" id="SignalP"/>
    </source>
</evidence>
<dbReference type="Gramene" id="TKW24618">
    <property type="protein sequence ID" value="TKW24618"/>
    <property type="gene ID" value="SEVIR_3G061066v2"/>
</dbReference>
<evidence type="ECO:0000313" key="3">
    <source>
        <dbReference type="EMBL" id="TKW24618.1"/>
    </source>
</evidence>
<feature type="compositionally biased region" description="Basic and acidic residues" evidence="1">
    <location>
        <begin position="114"/>
        <end position="125"/>
    </location>
</feature>
<feature type="chain" id="PRO_5020307195" evidence="2">
    <location>
        <begin position="31"/>
        <end position="125"/>
    </location>
</feature>
<evidence type="ECO:0000313" key="4">
    <source>
        <dbReference type="Proteomes" id="UP000298652"/>
    </source>
</evidence>
<feature type="region of interest" description="Disordered" evidence="1">
    <location>
        <begin position="45"/>
        <end position="125"/>
    </location>
</feature>
<name>A0A4U6V649_SETVI</name>
<proteinExistence type="predicted"/>
<keyword evidence="4" id="KW-1185">Reference proteome</keyword>
<sequence length="125" mass="13016">MAANKNVVAPSAAALLVLLPLMMLVSTALAARHSPVGASHLALTPPYFQRRTPPPPPTASADDDASPLRKVPRGPDHSPNDPSPPLPSALVTAKLPLLIGEEVASEHTTGYSRDSIDGPKPTVEH</sequence>
<feature type="signal peptide" evidence="2">
    <location>
        <begin position="1"/>
        <end position="30"/>
    </location>
</feature>
<evidence type="ECO:0000256" key="1">
    <source>
        <dbReference type="SAM" id="MobiDB-lite"/>
    </source>
</evidence>
<dbReference type="AlphaFoldDB" id="A0A4U6V649"/>
<gene>
    <name evidence="3" type="ORF">SEVIR_3G061066v2</name>
</gene>
<protein>
    <submittedName>
        <fullName evidence="3">Uncharacterized protein</fullName>
    </submittedName>
</protein>
<keyword evidence="2" id="KW-0732">Signal</keyword>
<reference evidence="3" key="1">
    <citation type="submission" date="2019-03" db="EMBL/GenBank/DDBJ databases">
        <title>WGS assembly of Setaria viridis.</title>
        <authorList>
            <person name="Huang P."/>
            <person name="Jenkins J."/>
            <person name="Grimwood J."/>
            <person name="Barry K."/>
            <person name="Healey A."/>
            <person name="Mamidi S."/>
            <person name="Sreedasyam A."/>
            <person name="Shu S."/>
            <person name="Feldman M."/>
            <person name="Wu J."/>
            <person name="Yu Y."/>
            <person name="Chen C."/>
            <person name="Johnson J."/>
            <person name="Rokhsar D."/>
            <person name="Baxter I."/>
            <person name="Schmutz J."/>
            <person name="Brutnell T."/>
            <person name="Kellogg E."/>
        </authorList>
    </citation>
    <scope>NUCLEOTIDE SEQUENCE [LARGE SCALE GENOMIC DNA]</scope>
</reference>